<dbReference type="AlphaFoldDB" id="A0A089XEM1"/>
<dbReference type="OrthoDB" id="416758at2"/>
<dbReference type="HOGENOM" id="CLU_000022_69_2_11"/>
<evidence type="ECO:0000256" key="5">
    <source>
        <dbReference type="SAM" id="MobiDB-lite"/>
    </source>
</evidence>
<evidence type="ECO:0000259" key="6">
    <source>
        <dbReference type="PROSITE" id="PS52004"/>
    </source>
</evidence>
<organism evidence="7 8">
    <name type="scientific">Streptomyces glaucescens</name>
    <dbReference type="NCBI Taxonomy" id="1907"/>
    <lineage>
        <taxon>Bacteria</taxon>
        <taxon>Bacillati</taxon>
        <taxon>Actinomycetota</taxon>
        <taxon>Actinomycetes</taxon>
        <taxon>Kitasatosporales</taxon>
        <taxon>Streptomycetaceae</taxon>
        <taxon>Streptomyces</taxon>
    </lineage>
</organism>
<evidence type="ECO:0000313" key="8">
    <source>
        <dbReference type="Proteomes" id="UP000029482"/>
    </source>
</evidence>
<dbReference type="eggNOG" id="COG0304">
    <property type="taxonomic scope" value="Bacteria"/>
</dbReference>
<dbReference type="PANTHER" id="PTHR11712">
    <property type="entry name" value="POLYKETIDE SYNTHASE-RELATED"/>
    <property type="match status" value="1"/>
</dbReference>
<evidence type="ECO:0000313" key="7">
    <source>
        <dbReference type="EMBL" id="AIS01729.1"/>
    </source>
</evidence>
<dbReference type="Proteomes" id="UP000029482">
    <property type="component" value="Chromosome"/>
</dbReference>
<dbReference type="Pfam" id="PF00109">
    <property type="entry name" value="ketoacyl-synt"/>
    <property type="match status" value="1"/>
</dbReference>
<feature type="compositionally biased region" description="Low complexity" evidence="5">
    <location>
        <begin position="278"/>
        <end position="294"/>
    </location>
</feature>
<evidence type="ECO:0000256" key="1">
    <source>
        <dbReference type="ARBA" id="ARBA00008467"/>
    </source>
</evidence>
<evidence type="ECO:0000256" key="2">
    <source>
        <dbReference type="ARBA" id="ARBA00022679"/>
    </source>
</evidence>
<dbReference type="PROSITE" id="PS52004">
    <property type="entry name" value="KS3_2"/>
    <property type="match status" value="1"/>
</dbReference>
<dbReference type="PANTHER" id="PTHR11712:SF322">
    <property type="entry name" value="POLYKETIDE BETA-KETOACYL SYNTHASE 2-RELATED"/>
    <property type="match status" value="1"/>
</dbReference>
<dbReference type="EMBL" id="CP009438">
    <property type="protein sequence ID" value="AIS01729.1"/>
    <property type="molecule type" value="Genomic_DNA"/>
</dbReference>
<dbReference type="SUPFAM" id="SSF53901">
    <property type="entry name" value="Thiolase-like"/>
    <property type="match status" value="2"/>
</dbReference>
<gene>
    <name evidence="7" type="ORF">SGLAU_28975</name>
</gene>
<dbReference type="SMART" id="SM00825">
    <property type="entry name" value="PKS_KS"/>
    <property type="match status" value="1"/>
</dbReference>
<accession>A0A089XEM1</accession>
<dbReference type="InterPro" id="IPR000794">
    <property type="entry name" value="Beta-ketoacyl_synthase"/>
</dbReference>
<dbReference type="InterPro" id="IPR014031">
    <property type="entry name" value="Ketoacyl_synth_C"/>
</dbReference>
<dbReference type="STRING" id="1907.SGLAU_28975"/>
<dbReference type="GO" id="GO:0006633">
    <property type="term" value="P:fatty acid biosynthetic process"/>
    <property type="evidence" value="ECO:0007669"/>
    <property type="project" value="TreeGrafter"/>
</dbReference>
<dbReference type="InterPro" id="IPR014030">
    <property type="entry name" value="Ketoacyl_synth_N"/>
</dbReference>
<keyword evidence="8" id="KW-1185">Reference proteome</keyword>
<feature type="domain" description="Ketosynthase family 3 (KS3)" evidence="6">
    <location>
        <begin position="8"/>
        <end position="425"/>
    </location>
</feature>
<dbReference type="Pfam" id="PF02801">
    <property type="entry name" value="Ketoacyl-synt_C"/>
    <property type="match status" value="1"/>
</dbReference>
<dbReference type="GO" id="GO:0004315">
    <property type="term" value="F:3-oxoacyl-[acyl-carrier-protein] synthase activity"/>
    <property type="evidence" value="ECO:0007669"/>
    <property type="project" value="TreeGrafter"/>
</dbReference>
<name>A0A089XEM1_STRGA</name>
<evidence type="ECO:0000256" key="3">
    <source>
        <dbReference type="ARBA" id="ARBA00023315"/>
    </source>
</evidence>
<dbReference type="InterPro" id="IPR016039">
    <property type="entry name" value="Thiolase-like"/>
</dbReference>
<sequence>MPDTVTAGRRAVVTGISAIAPSGTGAREFWRAVLEGRNALGPLNRFDADGFPVRVAGQVPVGDPVPGVDPRLALQTDRWSQFALLAGEEALRDARVRPGDLPPFGMGVITASSSGGNAFGQREIEALWSKGPRHVGPYQSIAWFYAATTGQLSIRHGSRGPCGVVVAEQAGGLDAIAQARRALVRGDAEVVLTGGTEAPLSPYALTCQSTSGRLSGSADPQRAYLPFDTAARGHVPGEGGALLVLEAEDAARARGADRPYGEIAGHGATFDPQPGPVPRAAASGPPPGTASHGPTALRRAVELALADAGAVPGDVDVVFADAAGVPKADRAEARCLAEVFGPRGVPVTAPKAGYGRLYAGGAPLDVVTALLALREQVIPPTPRGIVPDADHRVDLVTRPRETPLRTALVLARGYGGFNSALVVRAVAR</sequence>
<evidence type="ECO:0000256" key="4">
    <source>
        <dbReference type="RuleBase" id="RU003694"/>
    </source>
</evidence>
<dbReference type="KEGG" id="sgu:SGLAU_28975"/>
<dbReference type="InterPro" id="IPR020841">
    <property type="entry name" value="PKS_Beta-ketoAc_synthase_dom"/>
</dbReference>
<comment type="similarity">
    <text evidence="1 4">Belongs to the thiolase-like superfamily. Beta-ketoacyl-ACP synthases family.</text>
</comment>
<protein>
    <submittedName>
        <fullName evidence="7">Putative beta-ketoacyl synthase</fullName>
    </submittedName>
</protein>
<dbReference type="CDD" id="cd00832">
    <property type="entry name" value="CLF"/>
    <property type="match status" value="1"/>
</dbReference>
<dbReference type="RefSeq" id="WP_043505413.1">
    <property type="nucleotide sequence ID" value="NZ_CP009438.1"/>
</dbReference>
<proteinExistence type="inferred from homology"/>
<keyword evidence="3" id="KW-0012">Acyltransferase</keyword>
<keyword evidence="2 4" id="KW-0808">Transferase</keyword>
<reference evidence="8" key="1">
    <citation type="journal article" date="2015" name="J. Biotechnol.">
        <title>Complete genome sequence of the actinobacterium Streptomyces glaucescens GLA.O (DSM 40922) consisting of a linear chromosome and one linear plasmid.</title>
        <authorList>
            <person name="Ortseifen V."/>
            <person name="Winkler A."/>
            <person name="Albersmeier A."/>
            <person name="Wendler S."/>
            <person name="Puhler A."/>
            <person name="Kalinowski J."/>
            <person name="Ruckert C."/>
        </authorList>
    </citation>
    <scope>NUCLEOTIDE SEQUENCE [LARGE SCALE GENOMIC DNA]</scope>
    <source>
        <strain evidence="8">DSM 40922 / GLA O</strain>
    </source>
</reference>
<feature type="region of interest" description="Disordered" evidence="5">
    <location>
        <begin position="263"/>
        <end position="294"/>
    </location>
</feature>
<dbReference type="Gene3D" id="3.40.47.10">
    <property type="match status" value="2"/>
</dbReference>